<organism evidence="2 3">
    <name type="scientific">Dipteronia sinensis</name>
    <dbReference type="NCBI Taxonomy" id="43782"/>
    <lineage>
        <taxon>Eukaryota</taxon>
        <taxon>Viridiplantae</taxon>
        <taxon>Streptophyta</taxon>
        <taxon>Embryophyta</taxon>
        <taxon>Tracheophyta</taxon>
        <taxon>Spermatophyta</taxon>
        <taxon>Magnoliopsida</taxon>
        <taxon>eudicotyledons</taxon>
        <taxon>Gunneridae</taxon>
        <taxon>Pentapetalae</taxon>
        <taxon>rosids</taxon>
        <taxon>malvids</taxon>
        <taxon>Sapindales</taxon>
        <taxon>Sapindaceae</taxon>
        <taxon>Hippocastanoideae</taxon>
        <taxon>Acereae</taxon>
        <taxon>Dipteronia</taxon>
    </lineage>
</organism>
<name>A0AAE0AW95_9ROSI</name>
<feature type="region of interest" description="Disordered" evidence="1">
    <location>
        <begin position="190"/>
        <end position="213"/>
    </location>
</feature>
<gene>
    <name evidence="2" type="ORF">Dsin_004867</name>
</gene>
<dbReference type="EMBL" id="JANJYJ010000002">
    <property type="protein sequence ID" value="KAK3225005.1"/>
    <property type="molecule type" value="Genomic_DNA"/>
</dbReference>
<comment type="caution">
    <text evidence="2">The sequence shown here is derived from an EMBL/GenBank/DDBJ whole genome shotgun (WGS) entry which is preliminary data.</text>
</comment>
<feature type="compositionally biased region" description="Polar residues" evidence="1">
    <location>
        <begin position="192"/>
        <end position="210"/>
    </location>
</feature>
<dbReference type="Proteomes" id="UP001281410">
    <property type="component" value="Unassembled WGS sequence"/>
</dbReference>
<reference evidence="2" key="1">
    <citation type="journal article" date="2023" name="Plant J.">
        <title>Genome sequences and population genomics provide insights into the demographic history, inbreeding, and mutation load of two 'living fossil' tree species of Dipteronia.</title>
        <authorList>
            <person name="Feng Y."/>
            <person name="Comes H.P."/>
            <person name="Chen J."/>
            <person name="Zhu S."/>
            <person name="Lu R."/>
            <person name="Zhang X."/>
            <person name="Li P."/>
            <person name="Qiu J."/>
            <person name="Olsen K.M."/>
            <person name="Qiu Y."/>
        </authorList>
    </citation>
    <scope>NUCLEOTIDE SEQUENCE</scope>
    <source>
        <strain evidence="2">NBL</strain>
    </source>
</reference>
<keyword evidence="3" id="KW-1185">Reference proteome</keyword>
<evidence type="ECO:0000256" key="1">
    <source>
        <dbReference type="SAM" id="MobiDB-lite"/>
    </source>
</evidence>
<proteinExistence type="predicted"/>
<evidence type="ECO:0000313" key="3">
    <source>
        <dbReference type="Proteomes" id="UP001281410"/>
    </source>
</evidence>
<dbReference type="PANTHER" id="PTHR38221">
    <property type="entry name" value="BNAA04G14260D PROTEIN"/>
    <property type="match status" value="1"/>
</dbReference>
<protein>
    <submittedName>
        <fullName evidence="2">Uncharacterized protein</fullName>
    </submittedName>
</protein>
<feature type="compositionally biased region" description="Acidic residues" evidence="1">
    <location>
        <begin position="34"/>
        <end position="49"/>
    </location>
</feature>
<feature type="region of interest" description="Disordered" evidence="1">
    <location>
        <begin position="1"/>
        <end position="74"/>
    </location>
</feature>
<sequence length="362" mass="41036">MEAKDPFASISDLCHVSSSQEDRLRRCRFAYEPQENDEDEEEEESEDSGEIPTGIIMVSPPDSSAAEDVNYDSTPDCTDIFQTLPEGSFLPSSDDHRNNRTDFVEEEAAGGCTEEEKTVDLGADTDLRFSEVELTQRLDCENEVIDCESDTIRDLKRDLVTKECLRDSQLKKHKNLGMESPIQHLGAELGESRNQSNSNRVSPYNCGSKSLRNEENSETFGESFTKRKLHFSTEVLELEMEATDGVLGFSEGLENIMRSYEGYNNGDGEKITKLRRKRLEDLDQYRFAGPSADSLPEMMRRTKRMRKLPDSVCGQELDSGKNQRELSLLDVLRMLAEKRGYDRSLENKSILDVAKSRGMTFP</sequence>
<dbReference type="AlphaFoldDB" id="A0AAE0AW95"/>
<accession>A0AAE0AW95</accession>
<evidence type="ECO:0000313" key="2">
    <source>
        <dbReference type="EMBL" id="KAK3225005.1"/>
    </source>
</evidence>
<dbReference type="PANTHER" id="PTHR38221:SF1">
    <property type="entry name" value="OVULE PROTEIN"/>
    <property type="match status" value="1"/>
</dbReference>